<dbReference type="EMBL" id="SMTL01000003">
    <property type="protein sequence ID" value="TDK35351.1"/>
    <property type="molecule type" value="Genomic_DNA"/>
</dbReference>
<dbReference type="GO" id="GO:0006779">
    <property type="term" value="P:porphyrin-containing compound biosynthetic process"/>
    <property type="evidence" value="ECO:0007669"/>
    <property type="project" value="InterPro"/>
</dbReference>
<dbReference type="PANTHER" id="PTHR13932:SF5">
    <property type="entry name" value="RADICAL S-ADENOSYL METHIONINE DOMAIN-CONTAINING PROTEIN 1, MITOCHONDRIAL"/>
    <property type="match status" value="1"/>
</dbReference>
<evidence type="ECO:0000256" key="2">
    <source>
        <dbReference type="RuleBase" id="RU364116"/>
    </source>
</evidence>
<dbReference type="Gene3D" id="3.30.750.200">
    <property type="match status" value="1"/>
</dbReference>
<dbReference type="InterPro" id="IPR004559">
    <property type="entry name" value="HemW-like"/>
</dbReference>
<dbReference type="SFLD" id="SFLDS00029">
    <property type="entry name" value="Radical_SAM"/>
    <property type="match status" value="1"/>
</dbReference>
<dbReference type="PANTHER" id="PTHR13932">
    <property type="entry name" value="COPROPORPHYRINIGEN III OXIDASE"/>
    <property type="match status" value="1"/>
</dbReference>
<comment type="caution">
    <text evidence="5">The sequence shown here is derived from an EMBL/GenBank/DDBJ whole genome shotgun (WGS) entry which is preliminary data.</text>
</comment>
<keyword evidence="2" id="KW-0963">Cytoplasm</keyword>
<proteinExistence type="inferred from homology"/>
<dbReference type="InterPro" id="IPR034505">
    <property type="entry name" value="Coproporphyrinogen-III_oxidase"/>
</dbReference>
<dbReference type="CDD" id="cd01335">
    <property type="entry name" value="Radical_SAM"/>
    <property type="match status" value="1"/>
</dbReference>
<keyword evidence="6" id="KW-1185">Reference proteome</keyword>
<dbReference type="GO" id="GO:0004109">
    <property type="term" value="F:coproporphyrinogen oxidase activity"/>
    <property type="evidence" value="ECO:0007669"/>
    <property type="project" value="InterPro"/>
</dbReference>
<evidence type="ECO:0000313" key="5">
    <source>
        <dbReference type="EMBL" id="TDK35351.1"/>
    </source>
</evidence>
<dbReference type="SFLD" id="SFLDG01065">
    <property type="entry name" value="anaerobic_coproporphyrinogen-I"/>
    <property type="match status" value="1"/>
</dbReference>
<keyword evidence="2" id="KW-0408">Iron</keyword>
<evidence type="ECO:0000256" key="3">
    <source>
        <dbReference type="SAM" id="MobiDB-lite"/>
    </source>
</evidence>
<organism evidence="5 6">
    <name type="scientific">Rhizobium deserti</name>
    <dbReference type="NCBI Taxonomy" id="2547961"/>
    <lineage>
        <taxon>Bacteria</taxon>
        <taxon>Pseudomonadati</taxon>
        <taxon>Pseudomonadota</taxon>
        <taxon>Alphaproteobacteria</taxon>
        <taxon>Hyphomicrobiales</taxon>
        <taxon>Rhizobiaceae</taxon>
        <taxon>Rhizobium/Agrobacterium group</taxon>
        <taxon>Rhizobium</taxon>
    </lineage>
</organism>
<comment type="subcellular location">
    <subcellularLocation>
        <location evidence="2">Cytoplasm</location>
    </subcellularLocation>
</comment>
<protein>
    <recommendedName>
        <fullName evidence="2">Heme chaperone HemW</fullName>
    </recommendedName>
</protein>
<dbReference type="GO" id="GO:0051539">
    <property type="term" value="F:4 iron, 4 sulfur cluster binding"/>
    <property type="evidence" value="ECO:0007669"/>
    <property type="project" value="UniProtKB-UniRule"/>
</dbReference>
<dbReference type="GO" id="GO:0046872">
    <property type="term" value="F:metal ion binding"/>
    <property type="evidence" value="ECO:0007669"/>
    <property type="project" value="UniProtKB-UniRule"/>
</dbReference>
<dbReference type="NCBIfam" id="TIGR00539">
    <property type="entry name" value="hemN_rel"/>
    <property type="match status" value="1"/>
</dbReference>
<dbReference type="AlphaFoldDB" id="A0A4R5UHB9"/>
<dbReference type="InterPro" id="IPR010723">
    <property type="entry name" value="HemN_C"/>
</dbReference>
<feature type="domain" description="Radical SAM core" evidence="4">
    <location>
        <begin position="40"/>
        <end position="276"/>
    </location>
</feature>
<dbReference type="InterPro" id="IPR058240">
    <property type="entry name" value="rSAM_sf"/>
</dbReference>
<sequence length="422" mass="46756">MPKPCRTARAPSSSSSKPAWRPEPKVNAIAPLHADRLLPDTGEPGFGIYVHWPFCAAKCPYCDFNSHVRHQPVDQLRFTAAFFKEMETMRRLSGPKTVTSIFLGGGTPSLMDPATVSAILDGIARHWHVPDGIEITMEANPSSVEATRFRGYRAAGVNRVSLGVQALNDTDLRFLGRLHDVADALKAIKLARDIFPRMSFDLIYARPNQTREAWEAELRQAVSYAVDHLSLYQLTIEEGTPFYGLHKAGKLVVPDDDLSADLYQATQEITESFGMPAYEVSNHAKPGAESRHNLTYWRYGDYAGIGPGAHGRLTRGGSKIATATERRPETWLEQVEAQGHGMVDQEILGSDEQADELLLMGLRLREGVDLARWQQLSGRDPDPVREQTLLEHGFIERIGNSRLRCTPSGMLILDAVVADLAC</sequence>
<dbReference type="SFLD" id="SFLDF00562">
    <property type="entry name" value="HemN-like__clustered_with_heat"/>
    <property type="match status" value="1"/>
</dbReference>
<feature type="region of interest" description="Disordered" evidence="3">
    <location>
        <begin position="1"/>
        <end position="23"/>
    </location>
</feature>
<dbReference type="SFLD" id="SFLDF00288">
    <property type="entry name" value="HemN-like__clustered_with_nucl"/>
    <property type="match status" value="1"/>
</dbReference>
<dbReference type="Pfam" id="PF04055">
    <property type="entry name" value="Radical_SAM"/>
    <property type="match status" value="1"/>
</dbReference>
<dbReference type="SUPFAM" id="SSF102114">
    <property type="entry name" value="Radical SAM enzymes"/>
    <property type="match status" value="1"/>
</dbReference>
<comment type="function">
    <text evidence="2">Probably acts as a heme chaperone, transferring heme to an unknown acceptor. Binds one molecule of heme per monomer, possibly covalently. Binds 1 [4Fe-4S] cluster. The cluster is coordinated with 3 cysteines and an exchangeable S-adenosyl-L-methionine.</text>
</comment>
<dbReference type="SMART" id="SM00729">
    <property type="entry name" value="Elp3"/>
    <property type="match status" value="1"/>
</dbReference>
<dbReference type="GO" id="GO:0005737">
    <property type="term" value="C:cytoplasm"/>
    <property type="evidence" value="ECO:0007669"/>
    <property type="project" value="UniProtKB-SubCell"/>
</dbReference>
<dbReference type="PROSITE" id="PS51918">
    <property type="entry name" value="RADICAL_SAM"/>
    <property type="match status" value="1"/>
</dbReference>
<dbReference type="Proteomes" id="UP000295238">
    <property type="component" value="Unassembled WGS sequence"/>
</dbReference>
<keyword evidence="2" id="KW-0143">Chaperone</keyword>
<keyword evidence="2" id="KW-0411">Iron-sulfur</keyword>
<dbReference type="OrthoDB" id="9808022at2"/>
<dbReference type="InterPro" id="IPR006638">
    <property type="entry name" value="Elp3/MiaA/NifB-like_rSAM"/>
</dbReference>
<keyword evidence="2" id="KW-0004">4Fe-4S</keyword>
<accession>A0A4R5UHB9</accession>
<keyword evidence="2" id="KW-0349">Heme</keyword>
<dbReference type="InterPro" id="IPR007197">
    <property type="entry name" value="rSAM"/>
</dbReference>
<comment type="similarity">
    <text evidence="1">Belongs to the anaerobic coproporphyrinogen-III oxidase family. HemW subfamily.</text>
</comment>
<dbReference type="Pfam" id="PF06969">
    <property type="entry name" value="HemN_C"/>
    <property type="match status" value="1"/>
</dbReference>
<name>A0A4R5UHB9_9HYPH</name>
<keyword evidence="2" id="KW-0479">Metal-binding</keyword>
<evidence type="ECO:0000259" key="4">
    <source>
        <dbReference type="PROSITE" id="PS51918"/>
    </source>
</evidence>
<reference evidence="5 6" key="1">
    <citation type="submission" date="2019-03" db="EMBL/GenBank/DDBJ databases">
        <title>Rhizobium sp. nov., an bacterium isolated from biocrust in Mu Us Desert.</title>
        <authorList>
            <person name="Lixiong L."/>
        </authorList>
    </citation>
    <scope>NUCLEOTIDE SEQUENCE [LARGE SCALE GENOMIC DNA]</scope>
    <source>
        <strain evidence="5 6">SPY-1</strain>
    </source>
</reference>
<gene>
    <name evidence="5" type="ORF">E2F50_13980</name>
</gene>
<evidence type="ECO:0000313" key="6">
    <source>
        <dbReference type="Proteomes" id="UP000295238"/>
    </source>
</evidence>
<evidence type="ECO:0000256" key="1">
    <source>
        <dbReference type="ARBA" id="ARBA00006100"/>
    </source>
</evidence>
<keyword evidence="2" id="KW-0949">S-adenosyl-L-methionine</keyword>